<evidence type="ECO:0000256" key="3">
    <source>
        <dbReference type="SAM" id="SignalP"/>
    </source>
</evidence>
<reference evidence="4 5" key="1">
    <citation type="submission" date="2016-04" db="EMBL/GenBank/DDBJ databases">
        <title>A degradative enzymes factory behind the ericoid mycorrhizal symbiosis.</title>
        <authorList>
            <consortium name="DOE Joint Genome Institute"/>
            <person name="Martino E."/>
            <person name="Morin E."/>
            <person name="Grelet G."/>
            <person name="Kuo A."/>
            <person name="Kohler A."/>
            <person name="Daghino S."/>
            <person name="Barry K."/>
            <person name="Choi C."/>
            <person name="Cichocki N."/>
            <person name="Clum A."/>
            <person name="Copeland A."/>
            <person name="Hainaut M."/>
            <person name="Haridas S."/>
            <person name="Labutti K."/>
            <person name="Lindquist E."/>
            <person name="Lipzen A."/>
            <person name="Khouja H.-R."/>
            <person name="Murat C."/>
            <person name="Ohm R."/>
            <person name="Olson A."/>
            <person name="Spatafora J."/>
            <person name="Veneault-Fourrey C."/>
            <person name="Henrissat B."/>
            <person name="Grigoriev I."/>
            <person name="Martin F."/>
            <person name="Perotto S."/>
        </authorList>
    </citation>
    <scope>NUCLEOTIDE SEQUENCE [LARGE SCALE GENOMIC DNA]</scope>
    <source>
        <strain evidence="4 5">F</strain>
    </source>
</reference>
<organism evidence="4 5">
    <name type="scientific">Hyaloscypha variabilis (strain UAMH 11265 / GT02V1 / F)</name>
    <name type="common">Meliniomyces variabilis</name>
    <dbReference type="NCBI Taxonomy" id="1149755"/>
    <lineage>
        <taxon>Eukaryota</taxon>
        <taxon>Fungi</taxon>
        <taxon>Dikarya</taxon>
        <taxon>Ascomycota</taxon>
        <taxon>Pezizomycotina</taxon>
        <taxon>Leotiomycetes</taxon>
        <taxon>Helotiales</taxon>
        <taxon>Hyaloscyphaceae</taxon>
        <taxon>Hyaloscypha</taxon>
        <taxon>Hyaloscypha variabilis</taxon>
    </lineage>
</organism>
<dbReference type="AlphaFoldDB" id="A0A2J6QUJ8"/>
<proteinExistence type="predicted"/>
<accession>A0A2J6QUJ8</accession>
<protein>
    <recommendedName>
        <fullName evidence="6">GPI-anchored cell wall organization protein Ecm33</fullName>
    </recommendedName>
</protein>
<feature type="region of interest" description="Disordered" evidence="1">
    <location>
        <begin position="441"/>
        <end position="501"/>
    </location>
</feature>
<evidence type="ECO:0000313" key="5">
    <source>
        <dbReference type="Proteomes" id="UP000235786"/>
    </source>
</evidence>
<keyword evidence="3" id="KW-0732">Signal</keyword>
<dbReference type="Proteomes" id="UP000235786">
    <property type="component" value="Unassembled WGS sequence"/>
</dbReference>
<feature type="chain" id="PRO_5014428106" description="GPI-anchored cell wall organization protein Ecm33" evidence="3">
    <location>
        <begin position="26"/>
        <end position="501"/>
    </location>
</feature>
<keyword evidence="5" id="KW-1185">Reference proteome</keyword>
<dbReference type="SUPFAM" id="SSF52058">
    <property type="entry name" value="L domain-like"/>
    <property type="match status" value="1"/>
</dbReference>
<dbReference type="EMBL" id="KZ613970">
    <property type="protein sequence ID" value="PMD29939.1"/>
    <property type="molecule type" value="Genomic_DNA"/>
</dbReference>
<feature type="transmembrane region" description="Helical" evidence="2">
    <location>
        <begin position="401"/>
        <end position="421"/>
    </location>
</feature>
<dbReference type="OrthoDB" id="3561772at2759"/>
<keyword evidence="2" id="KW-0812">Transmembrane</keyword>
<keyword evidence="2" id="KW-0472">Membrane</keyword>
<keyword evidence="2" id="KW-1133">Transmembrane helix</keyword>
<sequence length="501" mass="53659">MGGFFPFSISRLLVLVSFLVCVASATDCEGDIIVSSQQDANIKLAGCDTVTGSIVIASNYSGPLIISNVTVVTGSILINPLYDPTANLFGGQNLTSLQADSVVIMDGGDVTLVELPLLSYVSMSSLQNVTAINVAFVSNGTLNFPALINATDIHVFGAISSMDFTNLTTVSEQLFVSGITKHPSTDLSSIYNGYSYTWGDYEPYQGVDVVFPGLRSAMSIGLWGNISSIFMPNLQTAALPSTADPVNYPFGTGIVVQTFGNALDVNLPAFSNADGIKLEGTLGSIELPSLYNISEAYYVNTTMNMNITTYPLQAAGNLTLLGHLQTINISSIQFIASTEILASTYGIECTSPAIAPSWVANKTLTIDEYYAYRSSNGPWAYICYPGPKFHKKKLYPVSTGGIVGIAVGIGVPLLLFIVWFVHRRGNKKIAREVEKRRQARINSGLNGADGHELQDRCHREPPPVYKEEGESLGTGRADSGVGVGQTPPGYHDAHTFPKDEE</sequence>
<gene>
    <name evidence="4" type="ORF">L207DRAFT_642040</name>
</gene>
<evidence type="ECO:0000313" key="4">
    <source>
        <dbReference type="EMBL" id="PMD29939.1"/>
    </source>
</evidence>
<evidence type="ECO:0008006" key="6">
    <source>
        <dbReference type="Google" id="ProtNLM"/>
    </source>
</evidence>
<feature type="signal peptide" evidence="3">
    <location>
        <begin position="1"/>
        <end position="25"/>
    </location>
</feature>
<dbReference type="InterPro" id="IPR036941">
    <property type="entry name" value="Rcpt_L-dom_sf"/>
</dbReference>
<feature type="compositionally biased region" description="Basic and acidic residues" evidence="1">
    <location>
        <begin position="449"/>
        <end position="469"/>
    </location>
</feature>
<evidence type="ECO:0000256" key="1">
    <source>
        <dbReference type="SAM" id="MobiDB-lite"/>
    </source>
</evidence>
<feature type="compositionally biased region" description="Basic and acidic residues" evidence="1">
    <location>
        <begin position="491"/>
        <end position="501"/>
    </location>
</feature>
<dbReference type="Gene3D" id="3.80.20.20">
    <property type="entry name" value="Receptor L-domain"/>
    <property type="match status" value="1"/>
</dbReference>
<evidence type="ECO:0000256" key="2">
    <source>
        <dbReference type="SAM" id="Phobius"/>
    </source>
</evidence>
<name>A0A2J6QUJ8_HYAVF</name>